<organism evidence="1 2">
    <name type="scientific">Blastopirellula marina DSM 3645</name>
    <dbReference type="NCBI Taxonomy" id="314230"/>
    <lineage>
        <taxon>Bacteria</taxon>
        <taxon>Pseudomonadati</taxon>
        <taxon>Planctomycetota</taxon>
        <taxon>Planctomycetia</taxon>
        <taxon>Pirellulales</taxon>
        <taxon>Pirellulaceae</taxon>
        <taxon>Blastopirellula</taxon>
    </lineage>
</organism>
<name>A3ZW15_9BACT</name>
<reference evidence="1 2" key="1">
    <citation type="submission" date="2006-02" db="EMBL/GenBank/DDBJ databases">
        <authorList>
            <person name="Amann R."/>
            <person name="Ferriera S."/>
            <person name="Johnson J."/>
            <person name="Kravitz S."/>
            <person name="Halpern A."/>
            <person name="Remington K."/>
            <person name="Beeson K."/>
            <person name="Tran B."/>
            <person name="Rogers Y.-H."/>
            <person name="Friedman R."/>
            <person name="Venter J.C."/>
        </authorList>
    </citation>
    <scope>NUCLEOTIDE SEQUENCE [LARGE SCALE GENOMIC DNA]</scope>
    <source>
        <strain evidence="1 2">DSM 3645</strain>
    </source>
</reference>
<accession>A3ZW15</accession>
<protein>
    <submittedName>
        <fullName evidence="1">Uncharacterized protein</fullName>
    </submittedName>
</protein>
<dbReference type="EMBL" id="AANZ01000014">
    <property type="protein sequence ID" value="EAQ79511.1"/>
    <property type="molecule type" value="Genomic_DNA"/>
</dbReference>
<evidence type="ECO:0000313" key="1">
    <source>
        <dbReference type="EMBL" id="EAQ79511.1"/>
    </source>
</evidence>
<comment type="caution">
    <text evidence="1">The sequence shown here is derived from an EMBL/GenBank/DDBJ whole genome shotgun (WGS) entry which is preliminary data.</text>
</comment>
<proteinExistence type="predicted"/>
<dbReference type="Proteomes" id="UP000004358">
    <property type="component" value="Unassembled WGS sequence"/>
</dbReference>
<dbReference type="STRING" id="314230.DSM3645_03508"/>
<dbReference type="AlphaFoldDB" id="A3ZW15"/>
<gene>
    <name evidence="1" type="ORF">DSM3645_03508</name>
</gene>
<evidence type="ECO:0000313" key="2">
    <source>
        <dbReference type="Proteomes" id="UP000004358"/>
    </source>
</evidence>
<dbReference type="HOGENOM" id="CLU_3408818_0_0_0"/>
<sequence length="29" mass="3216">MPAKITLNSFATGSSWGYFRHGTFPAAWI</sequence>